<evidence type="ECO:0000313" key="4">
    <source>
        <dbReference type="Proteomes" id="UP000002534"/>
    </source>
</evidence>
<dbReference type="eggNOG" id="COG0154">
    <property type="taxonomic scope" value="Bacteria"/>
</dbReference>
<reference evidence="4" key="1">
    <citation type="submission" date="2005-10" db="EMBL/GenBank/DDBJ databases">
        <title>Complete sequence of Pelobacter carbinolicus DSM 2380.</title>
        <authorList>
            <person name="Copeland A."/>
            <person name="Lucas S."/>
            <person name="Lapidus A."/>
            <person name="Barry K."/>
            <person name="Detter J.C."/>
            <person name="Glavina T."/>
            <person name="Hammon N."/>
            <person name="Israni S."/>
            <person name="Pitluck S."/>
            <person name="Chertkov O."/>
            <person name="Schmutz J."/>
            <person name="Larimer F."/>
            <person name="Land M."/>
            <person name="Kyrpides N."/>
            <person name="Ivanova N."/>
            <person name="Richardson P."/>
        </authorList>
    </citation>
    <scope>NUCLEOTIDE SEQUENCE [LARGE SCALE GENOMIC DNA]</scope>
    <source>
        <strain evidence="4">DSM 2380 / NBRC 103641 / GraBd1</strain>
    </source>
</reference>
<dbReference type="SUPFAM" id="SSF75304">
    <property type="entry name" value="Amidase signature (AS) enzymes"/>
    <property type="match status" value="1"/>
</dbReference>
<gene>
    <name evidence="3" type="ordered locus">Pcar_0501</name>
</gene>
<name>Q3A783_SYNC1</name>
<dbReference type="Gene3D" id="3.90.1300.10">
    <property type="entry name" value="Amidase signature (AS) domain"/>
    <property type="match status" value="1"/>
</dbReference>
<dbReference type="RefSeq" id="WP_011340189.1">
    <property type="nucleotide sequence ID" value="NC_007498.2"/>
</dbReference>
<sequence length="503" mass="55088">MASFPEYDQFDGTGLAELIKKGEISSLEVCEEAIRRAENLNPQLNAIITKTYALARETAKSSCGDAPFCGVPFLLKDAHHALKGVPMSCGSALLKTYIPQYDAEIVRRFKKAGLIILGKTNTPEFKLAYVTEPKAFGPTRNPWNPEYSCGGSSGGSAAAVAAGIVPFASATDEGGSIRVPASYCGLFGLKPSRGRNPVGPDFDEEWSGMSHSHVVTRSVRDSAVMLDAVCGFENGAPYGIFNKERPFIEEVDIAPGKLRIAFYLRAAYGKNIHPECVKAVEQACTLLTDLGHEVVEEEPDFREEDAALNYVIVVIGNAAALVDKLVRIHGRSKVRRELELSNYTFYGLGRALKALDFVKAKRRWTQFGVTMDQMLNKYDVVLTPTLGQPPVPVGSQQLGRADRFSMKLIASFIGSMMLTSRKLTDAILDKTVDTIMRGQMPVTFIANITGQPAMSVPLHWSKDGLPCGVQFIGRYGDEAKLLRLAGQLEKAQPWFDKRPQIQQ</sequence>
<evidence type="ECO:0000313" key="3">
    <source>
        <dbReference type="EMBL" id="ABA87761.1"/>
    </source>
</evidence>
<reference evidence="3 4" key="2">
    <citation type="journal article" date="2012" name="BMC Genomics">
        <title>The genome of Pelobacter carbinolicus reveals surprising metabolic capabilities and physiological features.</title>
        <authorList>
            <person name="Aklujkar M."/>
            <person name="Haveman S.A."/>
            <person name="Didonato R.Jr."/>
            <person name="Chertkov O."/>
            <person name="Han C.S."/>
            <person name="Land M.L."/>
            <person name="Brown P."/>
            <person name="Lovley D.R."/>
        </authorList>
    </citation>
    <scope>NUCLEOTIDE SEQUENCE [LARGE SCALE GENOMIC DNA]</scope>
    <source>
        <strain evidence="4">DSM 2380 / NBRC 103641 / GraBd1</strain>
    </source>
</reference>
<feature type="domain" description="Amidase" evidence="2">
    <location>
        <begin position="28"/>
        <end position="413"/>
    </location>
</feature>
<dbReference type="PROSITE" id="PS00571">
    <property type="entry name" value="AMIDASES"/>
    <property type="match status" value="1"/>
</dbReference>
<dbReference type="KEGG" id="pca:Pcar_0501"/>
<dbReference type="EMBL" id="CP000142">
    <property type="protein sequence ID" value="ABA87761.1"/>
    <property type="molecule type" value="Genomic_DNA"/>
</dbReference>
<dbReference type="AlphaFoldDB" id="Q3A783"/>
<dbReference type="InterPro" id="IPR000120">
    <property type="entry name" value="Amidase"/>
</dbReference>
<dbReference type="HOGENOM" id="CLU_009600_0_4_7"/>
<accession>Q3A783</accession>
<feature type="domain" description="Amidase" evidence="2">
    <location>
        <begin position="433"/>
        <end position="482"/>
    </location>
</feature>
<evidence type="ECO:0000259" key="2">
    <source>
        <dbReference type="Pfam" id="PF01425"/>
    </source>
</evidence>
<keyword evidence="4" id="KW-1185">Reference proteome</keyword>
<dbReference type="Pfam" id="PF01425">
    <property type="entry name" value="Amidase"/>
    <property type="match status" value="2"/>
</dbReference>
<evidence type="ECO:0000256" key="1">
    <source>
        <dbReference type="ARBA" id="ARBA00009199"/>
    </source>
</evidence>
<dbReference type="InterPro" id="IPR036928">
    <property type="entry name" value="AS_sf"/>
</dbReference>
<dbReference type="InterPro" id="IPR020556">
    <property type="entry name" value="Amidase_CS"/>
</dbReference>
<dbReference type="STRING" id="338963.Pcar_0501"/>
<dbReference type="InterPro" id="IPR023631">
    <property type="entry name" value="Amidase_dom"/>
</dbReference>
<proteinExistence type="inferred from homology"/>
<dbReference type="OrthoDB" id="9811471at2"/>
<protein>
    <submittedName>
        <fullName evidence="3">Amidase</fullName>
    </submittedName>
</protein>
<organism evidence="3 4">
    <name type="scientific">Syntrophotalea carbinolica (strain DSM 2380 / NBRC 103641 / GraBd1)</name>
    <name type="common">Pelobacter carbinolicus</name>
    <dbReference type="NCBI Taxonomy" id="338963"/>
    <lineage>
        <taxon>Bacteria</taxon>
        <taxon>Pseudomonadati</taxon>
        <taxon>Thermodesulfobacteriota</taxon>
        <taxon>Desulfuromonadia</taxon>
        <taxon>Desulfuromonadales</taxon>
        <taxon>Syntrophotaleaceae</taxon>
        <taxon>Syntrophotalea</taxon>
    </lineage>
</organism>
<dbReference type="GO" id="GO:0003824">
    <property type="term" value="F:catalytic activity"/>
    <property type="evidence" value="ECO:0007669"/>
    <property type="project" value="InterPro"/>
</dbReference>
<dbReference type="PANTHER" id="PTHR11895">
    <property type="entry name" value="TRANSAMIDASE"/>
    <property type="match status" value="1"/>
</dbReference>
<comment type="similarity">
    <text evidence="1">Belongs to the amidase family.</text>
</comment>
<dbReference type="PANTHER" id="PTHR11895:SF7">
    <property type="entry name" value="GLUTAMYL-TRNA(GLN) AMIDOTRANSFERASE SUBUNIT A, MITOCHONDRIAL"/>
    <property type="match status" value="1"/>
</dbReference>
<dbReference type="Proteomes" id="UP000002534">
    <property type="component" value="Chromosome"/>
</dbReference>